<keyword evidence="6" id="KW-0812">Transmembrane</keyword>
<evidence type="ECO:0000256" key="7">
    <source>
        <dbReference type="ARBA" id="ARBA00022927"/>
    </source>
</evidence>
<evidence type="ECO:0000313" key="13">
    <source>
        <dbReference type="Proteomes" id="UP000808146"/>
    </source>
</evidence>
<feature type="compositionally biased region" description="Low complexity" evidence="10">
    <location>
        <begin position="67"/>
        <end position="77"/>
    </location>
</feature>
<comment type="subcellular location">
    <subcellularLocation>
        <location evidence="1">Cell inner membrane</location>
        <topology evidence="1">Single-pass membrane protein</topology>
        <orientation evidence="1">Periplasmic side</orientation>
    </subcellularLocation>
</comment>
<keyword evidence="3" id="KW-0813">Transport</keyword>
<keyword evidence="9" id="KW-0472">Membrane</keyword>
<evidence type="ECO:0000256" key="3">
    <source>
        <dbReference type="ARBA" id="ARBA00022448"/>
    </source>
</evidence>
<feature type="compositionally biased region" description="Pro residues" evidence="10">
    <location>
        <begin position="55"/>
        <end position="66"/>
    </location>
</feature>
<feature type="domain" description="TonB C-terminal" evidence="11">
    <location>
        <begin position="101"/>
        <end position="186"/>
    </location>
</feature>
<comment type="caution">
    <text evidence="12">The sequence shown here is derived from an EMBL/GenBank/DDBJ whole genome shotgun (WGS) entry which is preliminary data.</text>
</comment>
<dbReference type="PROSITE" id="PS52015">
    <property type="entry name" value="TONB_CTD"/>
    <property type="match status" value="1"/>
</dbReference>
<keyword evidence="8" id="KW-1133">Transmembrane helix</keyword>
<dbReference type="PANTHER" id="PTHR33446:SF2">
    <property type="entry name" value="PROTEIN TONB"/>
    <property type="match status" value="1"/>
</dbReference>
<dbReference type="NCBIfam" id="TIGR01352">
    <property type="entry name" value="tonB_Cterm"/>
    <property type="match status" value="1"/>
</dbReference>
<protein>
    <submittedName>
        <fullName evidence="12">Energy transducer TonB</fullName>
    </submittedName>
</protein>
<evidence type="ECO:0000313" key="12">
    <source>
        <dbReference type="EMBL" id="MBK8891128.1"/>
    </source>
</evidence>
<gene>
    <name evidence="12" type="ORF">IPN75_12555</name>
</gene>
<feature type="region of interest" description="Disordered" evidence="10">
    <location>
        <begin position="45"/>
        <end position="99"/>
    </location>
</feature>
<name>A0A9D7LS08_9RHOO</name>
<reference evidence="12" key="1">
    <citation type="submission" date="2020-10" db="EMBL/GenBank/DDBJ databases">
        <title>Connecting structure to function with the recovery of over 1000 high-quality activated sludge metagenome-assembled genomes encoding full-length rRNA genes using long-read sequencing.</title>
        <authorList>
            <person name="Singleton C.M."/>
            <person name="Petriglieri F."/>
            <person name="Kristensen J.M."/>
            <person name="Kirkegaard R.H."/>
            <person name="Michaelsen T.Y."/>
            <person name="Andersen M.H."/>
            <person name="Karst S.M."/>
            <person name="Dueholm M.S."/>
            <person name="Nielsen P.H."/>
            <person name="Albertsen M."/>
        </authorList>
    </citation>
    <scope>NUCLEOTIDE SEQUENCE</scope>
    <source>
        <strain evidence="12">OdNE_18-Q3-R46-58_BAT3C.305</strain>
    </source>
</reference>
<dbReference type="GO" id="GO:0055085">
    <property type="term" value="P:transmembrane transport"/>
    <property type="evidence" value="ECO:0007669"/>
    <property type="project" value="InterPro"/>
</dbReference>
<keyword evidence="7" id="KW-0653">Protein transport</keyword>
<evidence type="ECO:0000256" key="8">
    <source>
        <dbReference type="ARBA" id="ARBA00022989"/>
    </source>
</evidence>
<dbReference type="AlphaFoldDB" id="A0A9D7LS08"/>
<evidence type="ECO:0000256" key="1">
    <source>
        <dbReference type="ARBA" id="ARBA00004383"/>
    </source>
</evidence>
<evidence type="ECO:0000256" key="10">
    <source>
        <dbReference type="SAM" id="MobiDB-lite"/>
    </source>
</evidence>
<organism evidence="12 13">
    <name type="scientific">Candidatus Dechloromonas phosphorivorans</name>
    <dbReference type="NCBI Taxonomy" id="2899244"/>
    <lineage>
        <taxon>Bacteria</taxon>
        <taxon>Pseudomonadati</taxon>
        <taxon>Pseudomonadota</taxon>
        <taxon>Betaproteobacteria</taxon>
        <taxon>Rhodocyclales</taxon>
        <taxon>Azonexaceae</taxon>
        <taxon>Dechloromonas</taxon>
    </lineage>
</organism>
<dbReference type="Pfam" id="PF03544">
    <property type="entry name" value="TonB_C"/>
    <property type="match status" value="1"/>
</dbReference>
<dbReference type="SUPFAM" id="SSF74653">
    <property type="entry name" value="TolA/TonB C-terminal domain"/>
    <property type="match status" value="1"/>
</dbReference>
<evidence type="ECO:0000256" key="9">
    <source>
        <dbReference type="ARBA" id="ARBA00023136"/>
    </source>
</evidence>
<dbReference type="InterPro" id="IPR037682">
    <property type="entry name" value="TonB_C"/>
</dbReference>
<dbReference type="GO" id="GO:0031992">
    <property type="term" value="F:energy transducer activity"/>
    <property type="evidence" value="ECO:0007669"/>
    <property type="project" value="TreeGrafter"/>
</dbReference>
<dbReference type="GO" id="GO:0015031">
    <property type="term" value="P:protein transport"/>
    <property type="evidence" value="ECO:0007669"/>
    <property type="project" value="UniProtKB-KW"/>
</dbReference>
<evidence type="ECO:0000256" key="6">
    <source>
        <dbReference type="ARBA" id="ARBA00022692"/>
    </source>
</evidence>
<evidence type="ECO:0000259" key="11">
    <source>
        <dbReference type="PROSITE" id="PS52015"/>
    </source>
</evidence>
<dbReference type="InterPro" id="IPR006260">
    <property type="entry name" value="TonB/TolA_C"/>
</dbReference>
<dbReference type="GO" id="GO:0098797">
    <property type="term" value="C:plasma membrane protein complex"/>
    <property type="evidence" value="ECO:0007669"/>
    <property type="project" value="TreeGrafter"/>
</dbReference>
<keyword evidence="5" id="KW-0997">Cell inner membrane</keyword>
<dbReference type="EMBL" id="JADKBR010000017">
    <property type="protein sequence ID" value="MBK8891128.1"/>
    <property type="molecule type" value="Genomic_DNA"/>
</dbReference>
<dbReference type="Proteomes" id="UP000808146">
    <property type="component" value="Unassembled WGS sequence"/>
</dbReference>
<comment type="similarity">
    <text evidence="2">Belongs to the TonB family.</text>
</comment>
<sequence>MASLHFLTTRNQYRLLLALAASLLVHVLPFVAPLITESRPPPALPPITATLREPPAVPLPPPPPLILPEQPRPAATPAKPPPPKPEKREKPPVAAKTWTQAVSQHLKKLDASGQFYPQEAIAGGLEGEVLVLIIISGDGQVTAARVEQGSGHRILDDAALRAVRSLRSLPADAPREALLPVRFRLR</sequence>
<dbReference type="Gene3D" id="3.30.1150.10">
    <property type="match status" value="1"/>
</dbReference>
<evidence type="ECO:0000256" key="5">
    <source>
        <dbReference type="ARBA" id="ARBA00022519"/>
    </source>
</evidence>
<evidence type="ECO:0000256" key="2">
    <source>
        <dbReference type="ARBA" id="ARBA00006555"/>
    </source>
</evidence>
<keyword evidence="4" id="KW-1003">Cell membrane</keyword>
<proteinExistence type="inferred from homology"/>
<evidence type="ECO:0000256" key="4">
    <source>
        <dbReference type="ARBA" id="ARBA00022475"/>
    </source>
</evidence>
<accession>A0A9D7LS08</accession>
<dbReference type="InterPro" id="IPR051045">
    <property type="entry name" value="TonB-dependent_transducer"/>
</dbReference>
<dbReference type="PANTHER" id="PTHR33446">
    <property type="entry name" value="PROTEIN TONB-RELATED"/>
    <property type="match status" value="1"/>
</dbReference>